<dbReference type="GO" id="GO:0016020">
    <property type="term" value="C:membrane"/>
    <property type="evidence" value="ECO:0007669"/>
    <property type="project" value="UniProtKB-SubCell"/>
</dbReference>
<feature type="domain" description="DOMON" evidence="14">
    <location>
        <begin position="48"/>
        <end position="162"/>
    </location>
</feature>
<dbReference type="CDD" id="cd08760">
    <property type="entry name" value="Cyt_b561_FRRS1_like"/>
    <property type="match status" value="1"/>
</dbReference>
<evidence type="ECO:0000259" key="15">
    <source>
        <dbReference type="PROSITE" id="PS50939"/>
    </source>
</evidence>
<feature type="binding site" description="axial binding residue" evidence="11">
    <location>
        <position position="244"/>
    </location>
    <ligand>
        <name>heme b</name>
        <dbReference type="ChEBI" id="CHEBI:60344"/>
        <label>1</label>
    </ligand>
    <ligandPart>
        <name>Fe</name>
        <dbReference type="ChEBI" id="CHEBI:18248"/>
    </ligandPart>
</feature>
<evidence type="ECO:0000256" key="6">
    <source>
        <dbReference type="ARBA" id="ARBA00022729"/>
    </source>
</evidence>
<dbReference type="Pfam" id="PF03188">
    <property type="entry name" value="Cytochrom_B561"/>
    <property type="match status" value="1"/>
</dbReference>
<evidence type="ECO:0000256" key="5">
    <source>
        <dbReference type="ARBA" id="ARBA00022723"/>
    </source>
</evidence>
<feature type="transmembrane region" description="Helical" evidence="12">
    <location>
        <begin position="280"/>
        <end position="297"/>
    </location>
</feature>
<evidence type="ECO:0000256" key="13">
    <source>
        <dbReference type="SAM" id="SignalP"/>
    </source>
</evidence>
<feature type="transmembrane region" description="Helical" evidence="12">
    <location>
        <begin position="209"/>
        <end position="227"/>
    </location>
</feature>
<feature type="transmembrane region" description="Helical" evidence="12">
    <location>
        <begin position="309"/>
        <end position="329"/>
    </location>
</feature>
<comment type="subcellular location">
    <subcellularLocation>
        <location evidence="2">Membrane</location>
        <topology evidence="2">Multi-pass membrane protein</topology>
    </subcellularLocation>
</comment>
<dbReference type="Gene3D" id="1.20.120.1770">
    <property type="match status" value="1"/>
</dbReference>
<dbReference type="GO" id="GO:0046872">
    <property type="term" value="F:metal ion binding"/>
    <property type="evidence" value="ECO:0007669"/>
    <property type="project" value="UniProtKB-KW"/>
</dbReference>
<feature type="binding site" description="axial binding residue" evidence="11">
    <location>
        <position position="313"/>
    </location>
    <ligand>
        <name>heme b</name>
        <dbReference type="ChEBI" id="CHEBI:60344"/>
        <label>1</label>
    </ligand>
    <ligandPart>
        <name>Fe</name>
        <dbReference type="ChEBI" id="CHEBI:18248"/>
    </ligandPart>
</feature>
<feature type="binding site" description="axial binding residue" evidence="11">
    <location>
        <position position="277"/>
    </location>
    <ligand>
        <name>heme b</name>
        <dbReference type="ChEBI" id="CHEBI:60344"/>
        <label>1</label>
    </ligand>
    <ligandPart>
        <name>Fe</name>
        <dbReference type="ChEBI" id="CHEBI:18248"/>
    </ligandPart>
</feature>
<feature type="domain" description="Cytochrome b561" evidence="15">
    <location>
        <begin position="168"/>
        <end position="351"/>
    </location>
</feature>
<dbReference type="SMART" id="SM00665">
    <property type="entry name" value="B561"/>
    <property type="match status" value="1"/>
</dbReference>
<gene>
    <name evidence="16" type="ORF">Nepgr_013858</name>
</gene>
<sequence>MDGSLKNALFSCALLLLCFSTTGRAASCSSYSFSNNKVYSTCTDLSVLNSFLYWSYDPSAGTADIAFRVTGVSTSNWVAWAINPTGSGMLGAQALVAFQNSSGAMHAYTSSVQSYATTLSSSSLSFSVSSLSAEMSGSQMMIFATVQLPDNKTSVNQVWQVGPVSSDSPQAHAQSGDNLKSAGSVNFLSGVVVSSGGAGSRQRKKNVHGVLNAVSWGTLMPIGVMIARYMKVFKAADPAWFYLHITCQTSAYIVGVAGWATGLKLGSDSHGIVYHAHRNIGISLFCLATLQVFALLLRPKKDHKYRFYWNVYHHSIGYTVIVLSIVNIFKGLDILTLPRSGRGHTLASLYF</sequence>
<reference evidence="16" key="1">
    <citation type="submission" date="2023-05" db="EMBL/GenBank/DDBJ databases">
        <title>Nepenthes gracilis genome sequencing.</title>
        <authorList>
            <person name="Fukushima K."/>
        </authorList>
    </citation>
    <scope>NUCLEOTIDE SEQUENCE</scope>
    <source>
        <strain evidence="16">SING2019-196</strain>
    </source>
</reference>
<evidence type="ECO:0008006" key="18">
    <source>
        <dbReference type="Google" id="ProtNLM"/>
    </source>
</evidence>
<dbReference type="Pfam" id="PF04526">
    <property type="entry name" value="DUF568"/>
    <property type="match status" value="1"/>
</dbReference>
<dbReference type="PANTHER" id="PTHR23130">
    <property type="entry name" value="CYTOCHROME B561 AND DOMON DOMAIN-CONTAINING PROTEIN"/>
    <property type="match status" value="1"/>
</dbReference>
<proteinExistence type="predicted"/>
<evidence type="ECO:0000313" key="16">
    <source>
        <dbReference type="EMBL" id="GMH12017.1"/>
    </source>
</evidence>
<keyword evidence="6 13" id="KW-0732">Signal</keyword>
<evidence type="ECO:0000256" key="12">
    <source>
        <dbReference type="SAM" id="Phobius"/>
    </source>
</evidence>
<protein>
    <recommendedName>
        <fullName evidence="18">Cytochrome b561 and DOMON domain-containing protein</fullName>
    </recommendedName>
</protein>
<evidence type="ECO:0000256" key="8">
    <source>
        <dbReference type="ARBA" id="ARBA00022989"/>
    </source>
</evidence>
<evidence type="ECO:0000256" key="3">
    <source>
        <dbReference type="ARBA" id="ARBA00022448"/>
    </source>
</evidence>
<keyword evidence="11" id="KW-0408">Iron</keyword>
<evidence type="ECO:0000256" key="7">
    <source>
        <dbReference type="ARBA" id="ARBA00022982"/>
    </source>
</evidence>
<keyword evidence="4 12" id="KW-0812">Transmembrane</keyword>
<evidence type="ECO:0000256" key="9">
    <source>
        <dbReference type="ARBA" id="ARBA00023136"/>
    </source>
</evidence>
<evidence type="ECO:0000313" key="17">
    <source>
        <dbReference type="Proteomes" id="UP001279734"/>
    </source>
</evidence>
<dbReference type="FunFam" id="1.20.120.1770:FF:000007">
    <property type="entry name" value="Cytochrome b561 and DOMON domain-containing protein"/>
    <property type="match status" value="1"/>
</dbReference>
<keyword evidence="5 11" id="KW-0479">Metal-binding</keyword>
<feature type="chain" id="PRO_5042018608" description="Cytochrome b561 and DOMON domain-containing protein" evidence="13">
    <location>
        <begin position="26"/>
        <end position="351"/>
    </location>
</feature>
<dbReference type="PIRSF" id="PIRSF037471">
    <property type="entry name" value="UCP037471"/>
    <property type="match status" value="1"/>
</dbReference>
<dbReference type="InterPro" id="IPR017214">
    <property type="entry name" value="UCP037471"/>
</dbReference>
<dbReference type="EMBL" id="BSYO01000011">
    <property type="protein sequence ID" value="GMH12017.1"/>
    <property type="molecule type" value="Genomic_DNA"/>
</dbReference>
<dbReference type="AlphaFoldDB" id="A0AAD3SK02"/>
<keyword evidence="3" id="KW-0813">Transport</keyword>
<keyword evidence="17" id="KW-1185">Reference proteome</keyword>
<comment type="caution">
    <text evidence="16">The sequence shown here is derived from an EMBL/GenBank/DDBJ whole genome shotgun (WGS) entry which is preliminary data.</text>
</comment>
<dbReference type="PROSITE" id="PS50836">
    <property type="entry name" value="DOMON"/>
    <property type="match status" value="1"/>
</dbReference>
<name>A0AAD3SK02_NEPGR</name>
<dbReference type="PROSITE" id="PS50939">
    <property type="entry name" value="CYTOCHROME_B561"/>
    <property type="match status" value="1"/>
</dbReference>
<evidence type="ECO:0000256" key="1">
    <source>
        <dbReference type="ARBA" id="ARBA00001970"/>
    </source>
</evidence>
<dbReference type="CDD" id="cd09629">
    <property type="entry name" value="DOMON_CIL1_like"/>
    <property type="match status" value="1"/>
</dbReference>
<organism evidence="16 17">
    <name type="scientific">Nepenthes gracilis</name>
    <name type="common">Slender pitcher plant</name>
    <dbReference type="NCBI Taxonomy" id="150966"/>
    <lineage>
        <taxon>Eukaryota</taxon>
        <taxon>Viridiplantae</taxon>
        <taxon>Streptophyta</taxon>
        <taxon>Embryophyta</taxon>
        <taxon>Tracheophyta</taxon>
        <taxon>Spermatophyta</taxon>
        <taxon>Magnoliopsida</taxon>
        <taxon>eudicotyledons</taxon>
        <taxon>Gunneridae</taxon>
        <taxon>Pentapetalae</taxon>
        <taxon>Caryophyllales</taxon>
        <taxon>Nepenthaceae</taxon>
        <taxon>Nepenthes</taxon>
    </lineage>
</organism>
<keyword evidence="7" id="KW-0249">Electron transport</keyword>
<evidence type="ECO:0000259" key="14">
    <source>
        <dbReference type="PROSITE" id="PS50836"/>
    </source>
</evidence>
<dbReference type="Proteomes" id="UP001279734">
    <property type="component" value="Unassembled WGS sequence"/>
</dbReference>
<dbReference type="PANTHER" id="PTHR23130:SF199">
    <property type="entry name" value="CYTOCHROME B561 AND DOMON DOMAIN-CONTAINING PROTEIN"/>
    <property type="match status" value="1"/>
</dbReference>
<keyword evidence="8 12" id="KW-1133">Transmembrane helix</keyword>
<accession>A0AAD3SK02</accession>
<evidence type="ECO:0000256" key="11">
    <source>
        <dbReference type="PIRSR" id="PIRSR037471-1"/>
    </source>
</evidence>
<evidence type="ECO:0000256" key="2">
    <source>
        <dbReference type="ARBA" id="ARBA00004141"/>
    </source>
</evidence>
<comment type="function">
    <text evidence="10">May act as a catecholamine-responsive trans-membrane electron transporter.</text>
</comment>
<dbReference type="InterPro" id="IPR006593">
    <property type="entry name" value="Cyt_b561/ferric_Rdtase_TM"/>
</dbReference>
<evidence type="ECO:0000256" key="10">
    <source>
        <dbReference type="ARBA" id="ARBA00053871"/>
    </source>
</evidence>
<dbReference type="InterPro" id="IPR045265">
    <property type="entry name" value="AIR12_DOMON"/>
</dbReference>
<feature type="binding site" description="axial binding residue" evidence="11">
    <location>
        <position position="208"/>
    </location>
    <ligand>
        <name>heme b</name>
        <dbReference type="ChEBI" id="CHEBI:60344"/>
        <label>1</label>
    </ligand>
    <ligandPart>
        <name>Fe</name>
        <dbReference type="ChEBI" id="CHEBI:18248"/>
    </ligandPart>
</feature>
<comment type="cofactor">
    <cofactor evidence="1">
        <name>heme b</name>
        <dbReference type="ChEBI" id="CHEBI:60344"/>
    </cofactor>
</comment>
<evidence type="ECO:0000256" key="4">
    <source>
        <dbReference type="ARBA" id="ARBA00022692"/>
    </source>
</evidence>
<dbReference type="InterPro" id="IPR005018">
    <property type="entry name" value="DOMON_domain"/>
</dbReference>
<keyword evidence="9 12" id="KW-0472">Membrane</keyword>
<feature type="transmembrane region" description="Helical" evidence="12">
    <location>
        <begin position="239"/>
        <end position="260"/>
    </location>
</feature>
<feature type="signal peptide" evidence="13">
    <location>
        <begin position="1"/>
        <end position="25"/>
    </location>
</feature>